<sequence>MYLNMRIPLQLLGAAREHSSGALRRRDGDSDPRKVTIIAILAALVLIIFVAFVIFSFRASRRNRQPSKNSSRGGFLKIWNTGAGRSRYQQAQDEESNSTEQLATRSSRTGPTSLRFDASANQSQADSRSPNSAVNRNTSIRSVMTLPAYRVDANDNEQVLGREGERGGVDVVIEYPTEENEEELRDQEMEALYQIRLARRQELAEREERRRERREARDRGDHVALENIRTQARNASNNSVVGVLREEHERIKAERQRNVSSVSYADLGVARHDGTRIRANSQESERMGLLSDAASIAATSTRSVAESGHRRGSSVMSIDSDLPSPGLPRSRANSRPDTPRLDTRAGSSPEIIEADVGEADVGEAGIPIYSPPGYDEVSLDDEHSRSNTPRPNVEPPPTYPGPSQQRADNLASDMADLAAEEHTTGQPGQQSQQSQQRKIPQLPSLRLQQLPQIVIEPSSARPRDDER</sequence>
<feature type="compositionally biased region" description="Acidic residues" evidence="1">
    <location>
        <begin position="352"/>
        <end position="361"/>
    </location>
</feature>
<comment type="caution">
    <text evidence="3">The sequence shown here is derived from an EMBL/GenBank/DDBJ whole genome shotgun (WGS) entry which is preliminary data.</text>
</comment>
<feature type="region of interest" description="Disordered" evidence="1">
    <location>
        <begin position="89"/>
        <end position="138"/>
    </location>
</feature>
<name>A0AAD9E9T9_9PEZI</name>
<dbReference type="EMBL" id="JAQOWY010000371">
    <property type="protein sequence ID" value="KAK1843209.1"/>
    <property type="molecule type" value="Genomic_DNA"/>
</dbReference>
<feature type="region of interest" description="Disordered" evidence="1">
    <location>
        <begin position="298"/>
        <end position="467"/>
    </location>
</feature>
<reference evidence="3" key="1">
    <citation type="submission" date="2023-01" db="EMBL/GenBank/DDBJ databases">
        <title>Colletotrichum chrysophilum M932 genome sequence.</title>
        <authorList>
            <person name="Baroncelli R."/>
        </authorList>
    </citation>
    <scope>NUCLEOTIDE SEQUENCE</scope>
    <source>
        <strain evidence="3">M932</strain>
    </source>
</reference>
<feature type="region of interest" description="Disordered" evidence="1">
    <location>
        <begin position="202"/>
        <end position="224"/>
    </location>
</feature>
<gene>
    <name evidence="3" type="ORF">CCHR01_14162</name>
</gene>
<evidence type="ECO:0000256" key="2">
    <source>
        <dbReference type="SAM" id="Phobius"/>
    </source>
</evidence>
<feature type="compositionally biased region" description="Low complexity" evidence="1">
    <location>
        <begin position="425"/>
        <end position="452"/>
    </location>
</feature>
<keyword evidence="4" id="KW-1185">Reference proteome</keyword>
<feature type="compositionally biased region" description="Polar residues" evidence="1">
    <location>
        <begin position="119"/>
        <end position="138"/>
    </location>
</feature>
<dbReference type="AlphaFoldDB" id="A0AAD9E9T9"/>
<evidence type="ECO:0000313" key="3">
    <source>
        <dbReference type="EMBL" id="KAK1843209.1"/>
    </source>
</evidence>
<organism evidence="3 4">
    <name type="scientific">Colletotrichum chrysophilum</name>
    <dbReference type="NCBI Taxonomy" id="1836956"/>
    <lineage>
        <taxon>Eukaryota</taxon>
        <taxon>Fungi</taxon>
        <taxon>Dikarya</taxon>
        <taxon>Ascomycota</taxon>
        <taxon>Pezizomycotina</taxon>
        <taxon>Sordariomycetes</taxon>
        <taxon>Hypocreomycetidae</taxon>
        <taxon>Glomerellales</taxon>
        <taxon>Glomerellaceae</taxon>
        <taxon>Colletotrichum</taxon>
        <taxon>Colletotrichum gloeosporioides species complex</taxon>
    </lineage>
</organism>
<evidence type="ECO:0000256" key="1">
    <source>
        <dbReference type="SAM" id="MobiDB-lite"/>
    </source>
</evidence>
<feature type="transmembrane region" description="Helical" evidence="2">
    <location>
        <begin position="35"/>
        <end position="57"/>
    </location>
</feature>
<evidence type="ECO:0000313" key="4">
    <source>
        <dbReference type="Proteomes" id="UP001243330"/>
    </source>
</evidence>
<protein>
    <submittedName>
        <fullName evidence="3">Uncharacterized protein</fullName>
    </submittedName>
</protein>
<dbReference type="Proteomes" id="UP001243330">
    <property type="component" value="Unassembled WGS sequence"/>
</dbReference>
<proteinExistence type="predicted"/>
<keyword evidence="2" id="KW-1133">Transmembrane helix</keyword>
<keyword evidence="2" id="KW-0812">Transmembrane</keyword>
<keyword evidence="2" id="KW-0472">Membrane</keyword>
<accession>A0AAD9E9T9</accession>
<feature type="compositionally biased region" description="Polar residues" evidence="1">
    <location>
        <begin position="98"/>
        <end position="112"/>
    </location>
</feature>